<evidence type="ECO:0000256" key="9">
    <source>
        <dbReference type="ARBA" id="ARBA00025276"/>
    </source>
</evidence>
<dbReference type="OrthoDB" id="10267654at2759"/>
<keyword evidence="16" id="KW-1185">Reference proteome</keyword>
<comment type="subcellular location">
    <subcellularLocation>
        <location evidence="1 10">Mitochondrion inner membrane</location>
        <topology evidence="1 10">Single-pass membrane protein</topology>
    </subcellularLocation>
</comment>
<dbReference type="AlphaFoldDB" id="A0A0D6EM70"/>
<feature type="coiled-coil region" evidence="11">
    <location>
        <begin position="310"/>
        <end position="337"/>
    </location>
</feature>
<dbReference type="PANTHER" id="PTHR32198:SF2">
    <property type="entry name" value="MITOCHONDRIAL ESCAPE PROTEIN 2"/>
    <property type="match status" value="1"/>
</dbReference>
<keyword evidence="6" id="KW-1133">Transmembrane helix</keyword>
<evidence type="ECO:0000256" key="4">
    <source>
        <dbReference type="ARBA" id="ARBA00022692"/>
    </source>
</evidence>
<keyword evidence="7 10" id="KW-0496">Mitochondrion</keyword>
<dbReference type="GO" id="GO:0006397">
    <property type="term" value="P:mRNA processing"/>
    <property type="evidence" value="ECO:0007669"/>
    <property type="project" value="UniProtKB-UniRule"/>
</dbReference>
<keyword evidence="8" id="KW-0472">Membrane</keyword>
<organism evidence="15 16">
    <name type="scientific">Sporidiobolus salmonicolor</name>
    <name type="common">Yeast-like fungus</name>
    <name type="synonym">Sporobolomyces salmonicolor</name>
    <dbReference type="NCBI Taxonomy" id="5005"/>
    <lineage>
        <taxon>Eukaryota</taxon>
        <taxon>Fungi</taxon>
        <taxon>Dikarya</taxon>
        <taxon>Basidiomycota</taxon>
        <taxon>Pucciniomycotina</taxon>
        <taxon>Microbotryomycetes</taxon>
        <taxon>Sporidiobolales</taxon>
        <taxon>Sporidiobolaceae</taxon>
        <taxon>Sporobolomyces</taxon>
    </lineage>
</organism>
<evidence type="ECO:0000313" key="16">
    <source>
        <dbReference type="Proteomes" id="UP000243876"/>
    </source>
</evidence>
<protein>
    <recommendedName>
        <fullName evidence="3 10">Mitochondrial escape protein 2</fullName>
    </recommendedName>
</protein>
<dbReference type="GO" id="GO:0005743">
    <property type="term" value="C:mitochondrial inner membrane"/>
    <property type="evidence" value="ECO:0007669"/>
    <property type="project" value="UniProtKB-SubCell"/>
</dbReference>
<dbReference type="Proteomes" id="UP000243876">
    <property type="component" value="Unassembled WGS sequence"/>
</dbReference>
<dbReference type="EMBL" id="CENE01000009">
    <property type="protein sequence ID" value="CEQ40813.1"/>
    <property type="molecule type" value="Genomic_DNA"/>
</dbReference>
<feature type="domain" description="RRM" evidence="13">
    <location>
        <begin position="161"/>
        <end position="208"/>
    </location>
</feature>
<feature type="region of interest" description="Disordered" evidence="12">
    <location>
        <begin position="518"/>
        <end position="543"/>
    </location>
</feature>
<evidence type="ECO:0000256" key="11">
    <source>
        <dbReference type="SAM" id="Coils"/>
    </source>
</evidence>
<dbReference type="Pfam" id="PF10443">
    <property type="entry name" value="RNA12"/>
    <property type="match status" value="1"/>
</dbReference>
<comment type="function">
    <text evidence="9 10">Plays a role in maintaining the mitochondrial genome and in controlling the mtDNA escape. Involved in the regulation of mtDNA nucleotide structure and number. May have a dispensable role in early maturation of pre-rRNA.</text>
</comment>
<dbReference type="InterPro" id="IPR035979">
    <property type="entry name" value="RBD_domain_sf"/>
</dbReference>
<comment type="similarity">
    <text evidence="2 10">Belongs to the YME2 family.</text>
</comment>
<dbReference type="InterPro" id="IPR018850">
    <property type="entry name" value="Mt_escape_2_C"/>
</dbReference>
<dbReference type="InterPro" id="IPR034260">
    <property type="entry name" value="Yme2_RRM"/>
</dbReference>
<proteinExistence type="inferred from homology"/>
<dbReference type="SUPFAM" id="SSF54928">
    <property type="entry name" value="RNA-binding domain, RBD"/>
    <property type="match status" value="1"/>
</dbReference>
<reference evidence="16" key="1">
    <citation type="submission" date="2015-02" db="EMBL/GenBank/DDBJ databases">
        <authorList>
            <person name="Gon?alves P."/>
        </authorList>
    </citation>
    <scope>NUCLEOTIDE SEQUENCE [LARGE SCALE GENOMIC DNA]</scope>
</reference>
<gene>
    <name evidence="15" type="primary">SPOSA6832_02487</name>
</gene>
<dbReference type="Pfam" id="PF00076">
    <property type="entry name" value="RRM_1"/>
    <property type="match status" value="1"/>
</dbReference>
<evidence type="ECO:0000256" key="12">
    <source>
        <dbReference type="SAM" id="MobiDB-lite"/>
    </source>
</evidence>
<name>A0A0D6EM70_SPOSA</name>
<dbReference type="GO" id="GO:0003723">
    <property type="term" value="F:RNA binding"/>
    <property type="evidence" value="ECO:0007669"/>
    <property type="project" value="UniProtKB-UniRule"/>
</dbReference>
<feature type="non-terminal residue" evidence="15">
    <location>
        <position position="1"/>
    </location>
</feature>
<dbReference type="InterPro" id="IPR027417">
    <property type="entry name" value="P-loop_NTPase"/>
</dbReference>
<evidence type="ECO:0000256" key="5">
    <source>
        <dbReference type="ARBA" id="ARBA00022792"/>
    </source>
</evidence>
<keyword evidence="11" id="KW-0175">Coiled coil</keyword>
<evidence type="ECO:0000256" key="1">
    <source>
        <dbReference type="ARBA" id="ARBA00004434"/>
    </source>
</evidence>
<dbReference type="InterPro" id="IPR039627">
    <property type="entry name" value="Yme2_C"/>
</dbReference>
<feature type="domain" description="Mitochondrial escape protein 2 C-terminal" evidence="14">
    <location>
        <begin position="358"/>
        <end position="871"/>
    </location>
</feature>
<dbReference type="CDD" id="cd12433">
    <property type="entry name" value="RRM_Yme2p_like"/>
    <property type="match status" value="1"/>
</dbReference>
<dbReference type="PANTHER" id="PTHR32198">
    <property type="entry name" value="MITOCHONDRIAL ESCAPE PROTEIN 2"/>
    <property type="match status" value="1"/>
</dbReference>
<evidence type="ECO:0000259" key="13">
    <source>
        <dbReference type="Pfam" id="PF00076"/>
    </source>
</evidence>
<evidence type="ECO:0000256" key="6">
    <source>
        <dbReference type="ARBA" id="ARBA00022989"/>
    </source>
</evidence>
<keyword evidence="10" id="KW-0507">mRNA processing</keyword>
<evidence type="ECO:0000256" key="10">
    <source>
        <dbReference type="RuleBase" id="RU367108"/>
    </source>
</evidence>
<evidence type="ECO:0000256" key="7">
    <source>
        <dbReference type="ARBA" id="ARBA00023128"/>
    </source>
</evidence>
<evidence type="ECO:0000256" key="2">
    <source>
        <dbReference type="ARBA" id="ARBA00010320"/>
    </source>
</evidence>
<accession>A0A0D6EM70</accession>
<keyword evidence="10" id="KW-0694">RNA-binding</keyword>
<dbReference type="InterPro" id="IPR000504">
    <property type="entry name" value="RRM_dom"/>
</dbReference>
<keyword evidence="4" id="KW-0812">Transmembrane</keyword>
<keyword evidence="5 10" id="KW-0999">Mitochondrion inner membrane</keyword>
<sequence length="927" mass="101132">PAPRISPSVLPNPSSTSSTRKSAYLFYNTVFPIRSALWDIRYLFSNVQEEQLLEKVRELVPQDGEWGVRVEEVLPRAKDGGAFVRFSFEPKKASERAEEAEEEIVKTIEKEAIAALAARNFKPWFNILGRPSQAFLVKGRPWMEDMNRFPSRELVVEYEGPEIPQEALYEIFRPYGKIHDIAPSPKSARITFTSIRSATSARNCLHSALIPPCPPTSTAPTVLRILYQPRNHTSGFKDFITSHPRITLPLLVALLGGVSYAIFDPVREFFVRAKVERTFEAERWGAVRWLKRETIGRLGSTLEGFGFGKERGAEGQVSGIEREREQAREQVEGWLKDVPGEWSSVNMLVMSKMLMFVKTDTFIIITGPRGSGKTALVDEVLADGKNILTIDCGAICKNARSDTKLVSELASAVGYWPQFVLASSLNNLIDLASVGLIGQKAGFSSSLDTQLKAILEVTSTALTSLTSRIQSRTLAASTSVSKRREEAETRAHIVEQLRGEGVRDGRIDAVAGNGAMSELGGGVERGGAHEGEKEEGDGNAQIIGPKSSALVKDAARSVNKVGVAGNGEQGGAKVKEAVMEAERLPVVVIKGFADKGEAKQEVLWQVIADWAAVLVENQVAHVIFTSDSVTIAKPLAKALPSKPFNTITLSDASLSSSLQYLSSKLSAFPTPQTLPPSSYPAVARLGGRQTDLELLVQKIRAGQTVEEAVEDIVGRSAGEIRKNFFGDDEEEAKGLRWGREQAWALLKGLTEREEPTAALAEVFLEPDAATDKSSHVVLQLKYTETLLKTFGGDEAALRALENAEMISIHHRDGRASVIRPGKPVYRSAFALLLSDTVFRSTLEYRAVLSALAAAQADLSAAQAGLIELSKLFTPDQGRWTFGGGSRTPKEVEVRVGKLLGKMKASEEAIEKLGAEKERLLKVLAEAD</sequence>
<evidence type="ECO:0000256" key="3">
    <source>
        <dbReference type="ARBA" id="ARBA00020222"/>
    </source>
</evidence>
<evidence type="ECO:0000259" key="14">
    <source>
        <dbReference type="Pfam" id="PF10443"/>
    </source>
</evidence>
<evidence type="ECO:0000313" key="15">
    <source>
        <dbReference type="EMBL" id="CEQ40813.1"/>
    </source>
</evidence>
<evidence type="ECO:0000256" key="8">
    <source>
        <dbReference type="ARBA" id="ARBA00023136"/>
    </source>
</evidence>
<dbReference type="Gene3D" id="3.40.50.300">
    <property type="entry name" value="P-loop containing nucleotide triphosphate hydrolases"/>
    <property type="match status" value="1"/>
</dbReference>